<reference evidence="1" key="1">
    <citation type="submission" date="2020-08" db="EMBL/GenBank/DDBJ databases">
        <title>Multicomponent nature underlies the extraordinary mechanical properties of spider dragline silk.</title>
        <authorList>
            <person name="Kono N."/>
            <person name="Nakamura H."/>
            <person name="Mori M."/>
            <person name="Yoshida Y."/>
            <person name="Ohtoshi R."/>
            <person name="Malay A.D."/>
            <person name="Moran D.A.P."/>
            <person name="Tomita M."/>
            <person name="Numata K."/>
            <person name="Arakawa K."/>
        </authorList>
    </citation>
    <scope>NUCLEOTIDE SEQUENCE</scope>
</reference>
<proteinExistence type="predicted"/>
<evidence type="ECO:0000313" key="2">
    <source>
        <dbReference type="Proteomes" id="UP000887013"/>
    </source>
</evidence>
<gene>
    <name evidence="1" type="ORF">NPIL_510781</name>
</gene>
<dbReference type="EMBL" id="BMAW01019136">
    <property type="protein sequence ID" value="GFT61863.1"/>
    <property type="molecule type" value="Genomic_DNA"/>
</dbReference>
<dbReference type="AlphaFoldDB" id="A0A8X6U093"/>
<dbReference type="InterPro" id="IPR012337">
    <property type="entry name" value="RNaseH-like_sf"/>
</dbReference>
<organism evidence="1 2">
    <name type="scientific">Nephila pilipes</name>
    <name type="common">Giant wood spider</name>
    <name type="synonym">Nephila maculata</name>
    <dbReference type="NCBI Taxonomy" id="299642"/>
    <lineage>
        <taxon>Eukaryota</taxon>
        <taxon>Metazoa</taxon>
        <taxon>Ecdysozoa</taxon>
        <taxon>Arthropoda</taxon>
        <taxon>Chelicerata</taxon>
        <taxon>Arachnida</taxon>
        <taxon>Araneae</taxon>
        <taxon>Araneomorphae</taxon>
        <taxon>Entelegynae</taxon>
        <taxon>Araneoidea</taxon>
        <taxon>Nephilidae</taxon>
        <taxon>Nephila</taxon>
    </lineage>
</organism>
<sequence>MEIEKKVTLDIFLKINALSLLDNNYPEPEWIRIYAVGSKMNDTVGAGVRSRLFSQYVPVGKYDSRTAIETTALQHLSESLIVNKIKQITWELIMNGKIVELQRILSHVDKDGNERVDLLAKRGTKFHTEEITI</sequence>
<protein>
    <submittedName>
        <fullName evidence="1">Uncharacterized protein</fullName>
    </submittedName>
</protein>
<evidence type="ECO:0000313" key="1">
    <source>
        <dbReference type="EMBL" id="GFT61863.1"/>
    </source>
</evidence>
<comment type="caution">
    <text evidence="1">The sequence shown here is derived from an EMBL/GenBank/DDBJ whole genome shotgun (WGS) entry which is preliminary data.</text>
</comment>
<dbReference type="SUPFAM" id="SSF53098">
    <property type="entry name" value="Ribonuclease H-like"/>
    <property type="match status" value="1"/>
</dbReference>
<dbReference type="OrthoDB" id="6774133at2759"/>
<dbReference type="Proteomes" id="UP000887013">
    <property type="component" value="Unassembled WGS sequence"/>
</dbReference>
<accession>A0A8X6U093</accession>
<name>A0A8X6U093_NEPPI</name>
<keyword evidence="2" id="KW-1185">Reference proteome</keyword>